<dbReference type="InterPro" id="IPR022998">
    <property type="entry name" value="ThiamineP_synth_TenI"/>
</dbReference>
<dbReference type="GO" id="GO:0009228">
    <property type="term" value="P:thiamine biosynthetic process"/>
    <property type="evidence" value="ECO:0007669"/>
    <property type="project" value="UniProtKB-KW"/>
</dbReference>
<sequence length="193" mass="21417">MCKCYEHAIVITNRALVNGDFLEQLQKVAQVHPHALILREKDLPDTEYEKLAAKVLEIYRTAGVPVFLHSRMEIAERLGCENIHLSIPVLQDLPDVQRDVLTTNFKEISVSCHSMEDVELAVKSGATQIVLGTIFETECKKGLKGRGLEFVREICANCPVPVYAIGGINEERLLQVMEAGAAGGCMMSGFMRM</sequence>
<dbReference type="InterPro" id="IPR036206">
    <property type="entry name" value="ThiamineP_synth_sf"/>
</dbReference>
<proteinExistence type="predicted"/>
<comment type="pathway">
    <text evidence="1">Cofactor biosynthesis; thiamine diphosphate biosynthesis.</text>
</comment>
<dbReference type="RefSeq" id="WP_186847215.1">
    <property type="nucleotide sequence ID" value="NZ_JACOOX010000001.1"/>
</dbReference>
<evidence type="ECO:0000259" key="3">
    <source>
        <dbReference type="Pfam" id="PF02581"/>
    </source>
</evidence>
<evidence type="ECO:0000256" key="1">
    <source>
        <dbReference type="ARBA" id="ARBA00004948"/>
    </source>
</evidence>
<comment type="caution">
    <text evidence="4">The sequence shown here is derived from an EMBL/GenBank/DDBJ whole genome shotgun (WGS) entry which is preliminary data.</text>
</comment>
<evidence type="ECO:0000256" key="2">
    <source>
        <dbReference type="ARBA" id="ARBA00022977"/>
    </source>
</evidence>
<reference evidence="4 5" key="1">
    <citation type="submission" date="2020-08" db="EMBL/GenBank/DDBJ databases">
        <title>Genome public.</title>
        <authorList>
            <person name="Liu C."/>
            <person name="Sun Q."/>
        </authorList>
    </citation>
    <scope>NUCLEOTIDE SEQUENCE [LARGE SCALE GENOMIC DNA]</scope>
    <source>
        <strain evidence="4 5">NSJ-10</strain>
    </source>
</reference>
<dbReference type="EMBL" id="JACOOX010000001">
    <property type="protein sequence ID" value="MBC5661425.1"/>
    <property type="molecule type" value="Genomic_DNA"/>
</dbReference>
<dbReference type="AlphaFoldDB" id="A0A8I0AG21"/>
<dbReference type="PANTHER" id="PTHR20857:SF15">
    <property type="entry name" value="THIAMINE-PHOSPHATE SYNTHASE"/>
    <property type="match status" value="1"/>
</dbReference>
<dbReference type="GO" id="GO:0004789">
    <property type="term" value="F:thiamine-phosphate diphosphorylase activity"/>
    <property type="evidence" value="ECO:0007669"/>
    <property type="project" value="TreeGrafter"/>
</dbReference>
<dbReference type="InterPro" id="IPR013785">
    <property type="entry name" value="Aldolase_TIM"/>
</dbReference>
<dbReference type="PANTHER" id="PTHR20857">
    <property type="entry name" value="THIAMINE-PHOSPHATE PYROPHOSPHORYLASE"/>
    <property type="match status" value="1"/>
</dbReference>
<dbReference type="GO" id="GO:0005737">
    <property type="term" value="C:cytoplasm"/>
    <property type="evidence" value="ECO:0007669"/>
    <property type="project" value="TreeGrafter"/>
</dbReference>
<keyword evidence="2" id="KW-0784">Thiamine biosynthesis</keyword>
<dbReference type="Gene3D" id="3.20.20.70">
    <property type="entry name" value="Aldolase class I"/>
    <property type="match status" value="1"/>
</dbReference>
<name>A0A8I0AG21_9FIRM</name>
<evidence type="ECO:0000313" key="4">
    <source>
        <dbReference type="EMBL" id="MBC5661425.1"/>
    </source>
</evidence>
<organism evidence="4 5">
    <name type="scientific">Coprococcus hominis</name>
    <name type="common">ex Liu et al. 2022</name>
    <dbReference type="NCBI Taxonomy" id="2763039"/>
    <lineage>
        <taxon>Bacteria</taxon>
        <taxon>Bacillati</taxon>
        <taxon>Bacillota</taxon>
        <taxon>Clostridia</taxon>
        <taxon>Lachnospirales</taxon>
        <taxon>Lachnospiraceae</taxon>
        <taxon>Coprococcus</taxon>
    </lineage>
</organism>
<evidence type="ECO:0000313" key="5">
    <source>
        <dbReference type="Proteomes" id="UP000615234"/>
    </source>
</evidence>
<dbReference type="SUPFAM" id="SSF51391">
    <property type="entry name" value="Thiamin phosphate synthase"/>
    <property type="match status" value="1"/>
</dbReference>
<keyword evidence="5" id="KW-1185">Reference proteome</keyword>
<gene>
    <name evidence="4" type="ORF">H8S09_00705</name>
</gene>
<feature type="domain" description="Thiamine phosphate synthase/TenI" evidence="3">
    <location>
        <begin position="9"/>
        <end position="189"/>
    </location>
</feature>
<dbReference type="Pfam" id="PF02581">
    <property type="entry name" value="TMP-TENI"/>
    <property type="match status" value="1"/>
</dbReference>
<dbReference type="CDD" id="cd00564">
    <property type="entry name" value="TMP_TenI"/>
    <property type="match status" value="1"/>
</dbReference>
<dbReference type="Proteomes" id="UP000615234">
    <property type="component" value="Unassembled WGS sequence"/>
</dbReference>
<accession>A0A8I0AG21</accession>
<protein>
    <submittedName>
        <fullName evidence="4">Thiamine phosphate synthase</fullName>
    </submittedName>
</protein>